<dbReference type="PANTHER" id="PTHR42643">
    <property type="entry name" value="IONOTROPIC RECEPTOR 20A-RELATED"/>
    <property type="match status" value="1"/>
</dbReference>
<evidence type="ECO:0000256" key="7">
    <source>
        <dbReference type="ARBA" id="ARBA00023180"/>
    </source>
</evidence>
<evidence type="ECO:0000256" key="6">
    <source>
        <dbReference type="ARBA" id="ARBA00023170"/>
    </source>
</evidence>
<keyword evidence="4 8" id="KW-1133">Transmembrane helix</keyword>
<evidence type="ECO:0000256" key="4">
    <source>
        <dbReference type="ARBA" id="ARBA00022989"/>
    </source>
</evidence>
<protein>
    <submittedName>
        <fullName evidence="9">Uncharacterized protein</fullName>
    </submittedName>
</protein>
<evidence type="ECO:0000313" key="9">
    <source>
        <dbReference type="EMBL" id="CAL8108409.1"/>
    </source>
</evidence>
<feature type="transmembrane region" description="Helical" evidence="8">
    <location>
        <begin position="336"/>
        <end position="357"/>
    </location>
</feature>
<feature type="transmembrane region" description="Helical" evidence="8">
    <location>
        <begin position="309"/>
        <end position="329"/>
    </location>
</feature>
<organism evidence="9 10">
    <name type="scientific">Orchesella dallaii</name>
    <dbReference type="NCBI Taxonomy" id="48710"/>
    <lineage>
        <taxon>Eukaryota</taxon>
        <taxon>Metazoa</taxon>
        <taxon>Ecdysozoa</taxon>
        <taxon>Arthropoda</taxon>
        <taxon>Hexapoda</taxon>
        <taxon>Collembola</taxon>
        <taxon>Entomobryomorpha</taxon>
        <taxon>Entomobryoidea</taxon>
        <taxon>Orchesellidae</taxon>
        <taxon>Orchesellinae</taxon>
        <taxon>Orchesella</taxon>
    </lineage>
</organism>
<evidence type="ECO:0000256" key="1">
    <source>
        <dbReference type="ARBA" id="ARBA00004651"/>
    </source>
</evidence>
<proteinExistence type="predicted"/>
<dbReference type="InterPro" id="IPR052192">
    <property type="entry name" value="Insect_Ionotropic_Sensory_Rcpt"/>
</dbReference>
<keyword evidence="3 8" id="KW-0812">Transmembrane</keyword>
<evidence type="ECO:0000256" key="5">
    <source>
        <dbReference type="ARBA" id="ARBA00023136"/>
    </source>
</evidence>
<keyword evidence="2" id="KW-1003">Cell membrane</keyword>
<dbReference type="Proteomes" id="UP001642540">
    <property type="component" value="Unassembled WGS sequence"/>
</dbReference>
<keyword evidence="5 8" id="KW-0472">Membrane</keyword>
<keyword evidence="6" id="KW-0675">Receptor</keyword>
<evidence type="ECO:0000256" key="2">
    <source>
        <dbReference type="ARBA" id="ARBA00022475"/>
    </source>
</evidence>
<keyword evidence="10" id="KW-1185">Reference proteome</keyword>
<name>A0ABP1QPG0_9HEXA</name>
<evidence type="ECO:0000313" key="10">
    <source>
        <dbReference type="Proteomes" id="UP001642540"/>
    </source>
</evidence>
<accession>A0ABP1QPG0</accession>
<feature type="transmembrane region" description="Helical" evidence="8">
    <location>
        <begin position="363"/>
        <end position="381"/>
    </location>
</feature>
<keyword evidence="7" id="KW-0325">Glycoprotein</keyword>
<sequence>MIQVTHYFSGGITKSNMCEKVGVRIHCNNRVTTWNPIPNQSNCKILLYPLLLSLITAAHPGIPSQEMSSYTQSQPQIIQNFGEILCSQQFNPTVERLIINTQKSPTKTELNFLEKTCSLSINCSIFSKMSVFHYSLKWEFTSIITCKASIPNSGLPLNPELELFYKGAVLQLKNPTFLQQKYIRITQPNLRRDTMNKVSKMELRDFHNLGKVHIFIPLGKMAYELFLWTNKTVLTIDDPFPPDVENILFPTLHPHLSSSVLRSMDWNASYNKSIHHVRSFDINYNFAYCSDPKRSYSSLYNISVLSAPFVPLVWILLFGTMLTLSFVLLRRFRVQDLGSIIFVLVADLILIPASHTFPSTRYSLLHVGWLLLCVLLSNLYTGQITSLLIKPVEEQTLGELEDLVDRNFTVVFPKFLPTILVAIKEQLAGKEALKTIQKRFIYIFSEK</sequence>
<reference evidence="9 10" key="1">
    <citation type="submission" date="2024-08" db="EMBL/GenBank/DDBJ databases">
        <authorList>
            <person name="Cucini C."/>
            <person name="Frati F."/>
        </authorList>
    </citation>
    <scope>NUCLEOTIDE SEQUENCE [LARGE SCALE GENOMIC DNA]</scope>
</reference>
<gene>
    <name evidence="9" type="ORF">ODALV1_LOCUS12969</name>
</gene>
<dbReference type="PANTHER" id="PTHR42643:SF30">
    <property type="entry name" value="IONOTROPIC RECEPTOR 40A-RELATED"/>
    <property type="match status" value="1"/>
</dbReference>
<dbReference type="EMBL" id="CAXLJM020000040">
    <property type="protein sequence ID" value="CAL8108409.1"/>
    <property type="molecule type" value="Genomic_DNA"/>
</dbReference>
<comment type="subcellular location">
    <subcellularLocation>
        <location evidence="1">Cell membrane</location>
        <topology evidence="1">Multi-pass membrane protein</topology>
    </subcellularLocation>
</comment>
<evidence type="ECO:0000256" key="3">
    <source>
        <dbReference type="ARBA" id="ARBA00022692"/>
    </source>
</evidence>
<comment type="caution">
    <text evidence="9">The sequence shown here is derived from an EMBL/GenBank/DDBJ whole genome shotgun (WGS) entry which is preliminary data.</text>
</comment>
<evidence type="ECO:0000256" key="8">
    <source>
        <dbReference type="SAM" id="Phobius"/>
    </source>
</evidence>